<evidence type="ECO:0000256" key="1">
    <source>
        <dbReference type="SAM" id="Phobius"/>
    </source>
</evidence>
<feature type="transmembrane region" description="Helical" evidence="1">
    <location>
        <begin position="29"/>
        <end position="49"/>
    </location>
</feature>
<feature type="transmembrane region" description="Helical" evidence="1">
    <location>
        <begin position="55"/>
        <end position="74"/>
    </location>
</feature>
<organism evidence="2 3">
    <name type="scientific">Candidatus Magasanikbacteria bacterium RIFCSPHIGHO2_02_FULL_51_14</name>
    <dbReference type="NCBI Taxonomy" id="1798683"/>
    <lineage>
        <taxon>Bacteria</taxon>
        <taxon>Candidatus Magasanikiibacteriota</taxon>
    </lineage>
</organism>
<sequence>MTEILSVFLLIMALFLVLLWVKTIAKWKFCVLCASVSVTWMTLLVLYWLGRFENVVLVAVLMGESVIGLYSLLVKKMPEKLQIFRLPFVLGATLAVYLLLGERENVSGPLLAVGMVWVVFLLVYAYRSNERVRRIGEKIIACCRDW</sequence>
<keyword evidence="1" id="KW-1133">Transmembrane helix</keyword>
<comment type="caution">
    <text evidence="2">The sequence shown here is derived from an EMBL/GenBank/DDBJ whole genome shotgun (WGS) entry which is preliminary data.</text>
</comment>
<evidence type="ECO:0000313" key="2">
    <source>
        <dbReference type="EMBL" id="OGH73915.1"/>
    </source>
</evidence>
<reference evidence="2 3" key="1">
    <citation type="journal article" date="2016" name="Nat. Commun.">
        <title>Thousands of microbial genomes shed light on interconnected biogeochemical processes in an aquifer system.</title>
        <authorList>
            <person name="Anantharaman K."/>
            <person name="Brown C.T."/>
            <person name="Hug L.A."/>
            <person name="Sharon I."/>
            <person name="Castelle C.J."/>
            <person name="Probst A.J."/>
            <person name="Thomas B.C."/>
            <person name="Singh A."/>
            <person name="Wilkins M.J."/>
            <person name="Karaoz U."/>
            <person name="Brodie E.L."/>
            <person name="Williams K.H."/>
            <person name="Hubbard S.S."/>
            <person name="Banfield J.F."/>
        </authorList>
    </citation>
    <scope>NUCLEOTIDE SEQUENCE [LARGE SCALE GENOMIC DNA]</scope>
</reference>
<gene>
    <name evidence="2" type="ORF">A3C90_02765</name>
</gene>
<feature type="transmembrane region" description="Helical" evidence="1">
    <location>
        <begin position="83"/>
        <end position="100"/>
    </location>
</feature>
<dbReference type="EMBL" id="MFQE01000007">
    <property type="protein sequence ID" value="OGH73915.1"/>
    <property type="molecule type" value="Genomic_DNA"/>
</dbReference>
<evidence type="ECO:0000313" key="3">
    <source>
        <dbReference type="Proteomes" id="UP000177457"/>
    </source>
</evidence>
<dbReference type="AlphaFoldDB" id="A0A1F6MQG7"/>
<feature type="transmembrane region" description="Helical" evidence="1">
    <location>
        <begin position="106"/>
        <end position="126"/>
    </location>
</feature>
<keyword evidence="1" id="KW-0472">Membrane</keyword>
<keyword evidence="1" id="KW-0812">Transmembrane</keyword>
<dbReference type="STRING" id="1798683.A3C90_02765"/>
<dbReference type="Proteomes" id="UP000177457">
    <property type="component" value="Unassembled WGS sequence"/>
</dbReference>
<name>A0A1F6MQG7_9BACT</name>
<feature type="transmembrane region" description="Helical" evidence="1">
    <location>
        <begin position="6"/>
        <end position="22"/>
    </location>
</feature>
<protein>
    <submittedName>
        <fullName evidence="2">Uncharacterized protein</fullName>
    </submittedName>
</protein>
<proteinExistence type="predicted"/>
<accession>A0A1F6MQG7</accession>